<sequence>MNLQQIEYFLTLADELHFWKTSEKVFITQSALSRHIKSMEQELGFDLFERDKRNVKLTPAGEFLRDQYAKLLADYQSVTRRASLIASGEIGAIRIGFPASITFSVLPDLLLALHQKYPHIVAQMIEVDASDVDPFLLAHRIDIAFNRESAKAKDLASSHLMTENFALVVPAHHRFAGKSELKLSDLYKLKNEEFVLPALNGKSEHASQLRAIFQGAGFDPIIHVESDFGVALLGLVAKGLGISIMPISYAHHLKHEVHFIKIPPTSDLLALWRVGDANPALQIFLQVIAEFDFYREPSST</sequence>
<evidence type="ECO:0000313" key="7">
    <source>
        <dbReference type="Proteomes" id="UP001589844"/>
    </source>
</evidence>
<evidence type="ECO:0000256" key="2">
    <source>
        <dbReference type="ARBA" id="ARBA00023015"/>
    </source>
</evidence>
<keyword evidence="2" id="KW-0805">Transcription regulation</keyword>
<dbReference type="EMBL" id="JBHLXJ010000013">
    <property type="protein sequence ID" value="MFC0350422.1"/>
    <property type="molecule type" value="Genomic_DNA"/>
</dbReference>
<dbReference type="InterPro" id="IPR036388">
    <property type="entry name" value="WH-like_DNA-bd_sf"/>
</dbReference>
<proteinExistence type="inferred from homology"/>
<dbReference type="Gene3D" id="3.40.190.10">
    <property type="entry name" value="Periplasmic binding protein-like II"/>
    <property type="match status" value="2"/>
</dbReference>
<evidence type="ECO:0000259" key="5">
    <source>
        <dbReference type="PROSITE" id="PS50931"/>
    </source>
</evidence>
<dbReference type="SUPFAM" id="SSF53850">
    <property type="entry name" value="Periplasmic binding protein-like II"/>
    <property type="match status" value="1"/>
</dbReference>
<dbReference type="PANTHER" id="PTHR30346:SF28">
    <property type="entry name" value="HTH-TYPE TRANSCRIPTIONAL REGULATOR CYNR"/>
    <property type="match status" value="1"/>
</dbReference>
<dbReference type="InterPro" id="IPR000847">
    <property type="entry name" value="LysR_HTH_N"/>
</dbReference>
<evidence type="ECO:0000256" key="1">
    <source>
        <dbReference type="ARBA" id="ARBA00009437"/>
    </source>
</evidence>
<dbReference type="Pfam" id="PF03466">
    <property type="entry name" value="LysR_substrate"/>
    <property type="match status" value="1"/>
</dbReference>
<keyword evidence="4" id="KW-0804">Transcription</keyword>
<dbReference type="Pfam" id="PF00126">
    <property type="entry name" value="HTH_1"/>
    <property type="match status" value="1"/>
</dbReference>
<dbReference type="SUPFAM" id="SSF46785">
    <property type="entry name" value="Winged helix' DNA-binding domain"/>
    <property type="match status" value="1"/>
</dbReference>
<dbReference type="InterPro" id="IPR036390">
    <property type="entry name" value="WH_DNA-bd_sf"/>
</dbReference>
<feature type="domain" description="HTH lysR-type" evidence="5">
    <location>
        <begin position="1"/>
        <end position="58"/>
    </location>
</feature>
<evidence type="ECO:0000256" key="4">
    <source>
        <dbReference type="ARBA" id="ARBA00023163"/>
    </source>
</evidence>
<reference evidence="6 7" key="1">
    <citation type="submission" date="2024-09" db="EMBL/GenBank/DDBJ databases">
        <authorList>
            <person name="Sun Q."/>
            <person name="Mori K."/>
        </authorList>
    </citation>
    <scope>NUCLEOTIDE SEQUENCE [LARGE SCALE GENOMIC DNA]</scope>
    <source>
        <strain evidence="6 7">CCM 8677</strain>
    </source>
</reference>
<dbReference type="PRINTS" id="PR00039">
    <property type="entry name" value="HTHLYSR"/>
</dbReference>
<dbReference type="Proteomes" id="UP001589844">
    <property type="component" value="Unassembled WGS sequence"/>
</dbReference>
<evidence type="ECO:0000256" key="3">
    <source>
        <dbReference type="ARBA" id="ARBA00023125"/>
    </source>
</evidence>
<protein>
    <submittedName>
        <fullName evidence="6">LysR family transcriptional regulator</fullName>
    </submittedName>
</protein>
<name>A0ABV6IF48_9BURK</name>
<evidence type="ECO:0000313" key="6">
    <source>
        <dbReference type="EMBL" id="MFC0350422.1"/>
    </source>
</evidence>
<dbReference type="PANTHER" id="PTHR30346">
    <property type="entry name" value="TRANSCRIPTIONAL DUAL REGULATOR HCAR-RELATED"/>
    <property type="match status" value="1"/>
</dbReference>
<gene>
    <name evidence="6" type="ORF">ACFFJH_11435</name>
</gene>
<accession>A0ABV6IF48</accession>
<dbReference type="CDD" id="cd08414">
    <property type="entry name" value="PBP2_LTTR_aromatics_like"/>
    <property type="match status" value="1"/>
</dbReference>
<keyword evidence="3" id="KW-0238">DNA-binding</keyword>
<organism evidence="6 7">
    <name type="scientific">Undibacterium danionis</name>
    <dbReference type="NCBI Taxonomy" id="1812100"/>
    <lineage>
        <taxon>Bacteria</taxon>
        <taxon>Pseudomonadati</taxon>
        <taxon>Pseudomonadota</taxon>
        <taxon>Betaproteobacteria</taxon>
        <taxon>Burkholderiales</taxon>
        <taxon>Oxalobacteraceae</taxon>
        <taxon>Undibacterium</taxon>
    </lineage>
</organism>
<comment type="caution">
    <text evidence="6">The sequence shown here is derived from an EMBL/GenBank/DDBJ whole genome shotgun (WGS) entry which is preliminary data.</text>
</comment>
<keyword evidence="7" id="KW-1185">Reference proteome</keyword>
<dbReference type="PROSITE" id="PS50931">
    <property type="entry name" value="HTH_LYSR"/>
    <property type="match status" value="1"/>
</dbReference>
<comment type="similarity">
    <text evidence="1">Belongs to the LysR transcriptional regulatory family.</text>
</comment>
<dbReference type="InterPro" id="IPR005119">
    <property type="entry name" value="LysR_subst-bd"/>
</dbReference>
<dbReference type="Gene3D" id="1.10.10.10">
    <property type="entry name" value="Winged helix-like DNA-binding domain superfamily/Winged helix DNA-binding domain"/>
    <property type="match status" value="1"/>
</dbReference>
<dbReference type="RefSeq" id="WP_390212709.1">
    <property type="nucleotide sequence ID" value="NZ_JBHLXJ010000013.1"/>
</dbReference>